<keyword evidence="15" id="KW-1185">Reference proteome</keyword>
<keyword evidence="7 14" id="KW-0418">Kinase</keyword>
<evidence type="ECO:0000256" key="3">
    <source>
        <dbReference type="ARBA" id="ARBA00013253"/>
    </source>
</evidence>
<evidence type="ECO:0000256" key="10">
    <source>
        <dbReference type="ARBA" id="ARBA00029409"/>
    </source>
</evidence>
<evidence type="ECO:0000256" key="7">
    <source>
        <dbReference type="ARBA" id="ARBA00022777"/>
    </source>
</evidence>
<dbReference type="GO" id="GO:0003848">
    <property type="term" value="F:2-amino-4-hydroxy-6-hydroxymethyldihydropteridine diphosphokinase activity"/>
    <property type="evidence" value="ECO:0007669"/>
    <property type="project" value="UniProtKB-EC"/>
</dbReference>
<dbReference type="GO" id="GO:0005524">
    <property type="term" value="F:ATP binding"/>
    <property type="evidence" value="ECO:0007669"/>
    <property type="project" value="UniProtKB-KW"/>
</dbReference>
<dbReference type="EC" id="2.7.6.3" evidence="3"/>
<keyword evidence="8" id="KW-0067">ATP-binding</keyword>
<evidence type="ECO:0000256" key="6">
    <source>
        <dbReference type="ARBA" id="ARBA00022741"/>
    </source>
</evidence>
<keyword evidence="9" id="KW-0289">Folate biosynthesis</keyword>
<dbReference type="GO" id="GO:0046656">
    <property type="term" value="P:folic acid biosynthetic process"/>
    <property type="evidence" value="ECO:0007669"/>
    <property type="project" value="UniProtKB-KW"/>
</dbReference>
<dbReference type="STRING" id="1548547.BA177_14520"/>
<dbReference type="Gene3D" id="3.30.70.560">
    <property type="entry name" value="7,8-Dihydro-6-hydroxymethylpterin-pyrophosphokinase HPPK"/>
    <property type="match status" value="1"/>
</dbReference>
<dbReference type="InterPro" id="IPR000550">
    <property type="entry name" value="Hppk"/>
</dbReference>
<dbReference type="GO" id="GO:0046654">
    <property type="term" value="P:tetrahydrofolate biosynthetic process"/>
    <property type="evidence" value="ECO:0007669"/>
    <property type="project" value="UniProtKB-UniPathway"/>
</dbReference>
<evidence type="ECO:0000256" key="11">
    <source>
        <dbReference type="ARBA" id="ARBA00029766"/>
    </source>
</evidence>
<evidence type="ECO:0000256" key="4">
    <source>
        <dbReference type="ARBA" id="ARBA00016218"/>
    </source>
</evidence>
<dbReference type="RefSeq" id="WP_068617376.1">
    <property type="nucleotide sequence ID" value="NZ_CP016268.1"/>
</dbReference>
<evidence type="ECO:0000256" key="9">
    <source>
        <dbReference type="ARBA" id="ARBA00022909"/>
    </source>
</evidence>
<dbReference type="NCBIfam" id="TIGR01498">
    <property type="entry name" value="folK"/>
    <property type="match status" value="1"/>
</dbReference>
<dbReference type="UniPathway" id="UPA00077">
    <property type="reaction ID" value="UER00155"/>
</dbReference>
<proteinExistence type="inferred from homology"/>
<evidence type="ECO:0000313" key="15">
    <source>
        <dbReference type="Proteomes" id="UP000092695"/>
    </source>
</evidence>
<dbReference type="Pfam" id="PF01288">
    <property type="entry name" value="HPPK"/>
    <property type="match status" value="1"/>
</dbReference>
<dbReference type="PANTHER" id="PTHR43071:SF1">
    <property type="entry name" value="2-AMINO-4-HYDROXY-6-HYDROXYMETHYLDIHYDROPTERIDINE PYROPHOSPHOKINASE"/>
    <property type="match status" value="1"/>
</dbReference>
<dbReference type="AlphaFoldDB" id="A0A193LIM1"/>
<name>A0A193LIM1_9GAMM</name>
<feature type="domain" description="7,8-dihydro-6-hydroxymethylpterin-pyrophosphokinase" evidence="13">
    <location>
        <begin position="5"/>
        <end position="128"/>
    </location>
</feature>
<organism evidence="14 15">
    <name type="scientific">Woeseia oceani</name>
    <dbReference type="NCBI Taxonomy" id="1548547"/>
    <lineage>
        <taxon>Bacteria</taxon>
        <taxon>Pseudomonadati</taxon>
        <taxon>Pseudomonadota</taxon>
        <taxon>Gammaproteobacteria</taxon>
        <taxon>Woeseiales</taxon>
        <taxon>Woeseiaceae</taxon>
        <taxon>Woeseia</taxon>
    </lineage>
</organism>
<dbReference type="PANTHER" id="PTHR43071">
    <property type="entry name" value="2-AMINO-4-HYDROXY-6-HYDROXYMETHYLDIHYDROPTERIDINE PYROPHOSPHOKINASE"/>
    <property type="match status" value="1"/>
</dbReference>
<evidence type="ECO:0000256" key="1">
    <source>
        <dbReference type="ARBA" id="ARBA00005051"/>
    </source>
</evidence>
<dbReference type="SUPFAM" id="SSF55083">
    <property type="entry name" value="6-hydroxymethyl-7,8-dihydropterin pyrophosphokinase, HPPK"/>
    <property type="match status" value="1"/>
</dbReference>
<sequence length="163" mass="18438">MTRVYVGIGSNLRPEQNLQLAIRELAARYHQLDVSPVYRNPAVGFDGDDFLNMVAAFDCEQTPEQLLESFEQIHDLASRVRGGDRLVSRTLDIDLLLYGDRIQDKPPLPREDVLDYLFVLKPLAELAPNLRHPLTGMTMAEHLAAKQCAEHRLDRVELGFALS</sequence>
<comment type="pathway">
    <text evidence="1">Cofactor biosynthesis; tetrahydrofolate biosynthesis; 2-amino-4-hydroxy-6-hydroxymethyl-7,8-dihydropteridine diphosphate from 7,8-dihydroneopterin triphosphate: step 4/4.</text>
</comment>
<accession>A0A193LIM1</accession>
<dbReference type="InterPro" id="IPR035907">
    <property type="entry name" value="Hppk_sf"/>
</dbReference>
<evidence type="ECO:0000256" key="2">
    <source>
        <dbReference type="ARBA" id="ARBA00005810"/>
    </source>
</evidence>
<evidence type="ECO:0000259" key="13">
    <source>
        <dbReference type="Pfam" id="PF01288"/>
    </source>
</evidence>
<dbReference type="KEGG" id="woc:BA177_14520"/>
<evidence type="ECO:0000256" key="12">
    <source>
        <dbReference type="ARBA" id="ARBA00033413"/>
    </source>
</evidence>
<evidence type="ECO:0000256" key="8">
    <source>
        <dbReference type="ARBA" id="ARBA00022840"/>
    </source>
</evidence>
<dbReference type="GO" id="GO:0016301">
    <property type="term" value="F:kinase activity"/>
    <property type="evidence" value="ECO:0007669"/>
    <property type="project" value="UniProtKB-KW"/>
</dbReference>
<dbReference type="Proteomes" id="UP000092695">
    <property type="component" value="Chromosome"/>
</dbReference>
<dbReference type="CDD" id="cd00483">
    <property type="entry name" value="HPPK"/>
    <property type="match status" value="1"/>
</dbReference>
<reference evidence="14 15" key="1">
    <citation type="submission" date="2016-06" db="EMBL/GenBank/DDBJ databases">
        <title>Complete genome sequence of a deep-branching marine Gamma Proteobacterium Woeseia oceani type strain XK5.</title>
        <authorList>
            <person name="Mu D."/>
            <person name="Du Z."/>
        </authorList>
    </citation>
    <scope>NUCLEOTIDE SEQUENCE [LARGE SCALE GENOMIC DNA]</scope>
    <source>
        <strain evidence="14 15">XK5</strain>
    </source>
</reference>
<evidence type="ECO:0000256" key="5">
    <source>
        <dbReference type="ARBA" id="ARBA00022679"/>
    </source>
</evidence>
<dbReference type="EMBL" id="CP016268">
    <property type="protein sequence ID" value="ANO52244.1"/>
    <property type="molecule type" value="Genomic_DNA"/>
</dbReference>
<evidence type="ECO:0000313" key="14">
    <source>
        <dbReference type="EMBL" id="ANO52244.1"/>
    </source>
</evidence>
<keyword evidence="5" id="KW-0808">Transferase</keyword>
<keyword evidence="6" id="KW-0547">Nucleotide-binding</keyword>
<protein>
    <recommendedName>
        <fullName evidence="4">2-amino-4-hydroxy-6-hydroxymethyldihydropteridine pyrophosphokinase</fullName>
        <ecNumber evidence="3">2.7.6.3</ecNumber>
    </recommendedName>
    <alternativeName>
        <fullName evidence="11">6-hydroxymethyl-7,8-dihydropterin pyrophosphokinase</fullName>
    </alternativeName>
    <alternativeName>
        <fullName evidence="12">7,8-dihydro-6-hydroxymethylpterin-pyrophosphokinase</fullName>
    </alternativeName>
</protein>
<comment type="function">
    <text evidence="10">Catalyzes the transfer of pyrophosphate from adenosine triphosphate (ATP) to 6-hydroxymethyl-7,8-dihydropterin, an enzymatic step in folate biosynthesis pathway.</text>
</comment>
<comment type="similarity">
    <text evidence="2">Belongs to the HPPK family.</text>
</comment>
<gene>
    <name evidence="14" type="ORF">BA177_14520</name>
</gene>